<evidence type="ECO:0000256" key="1">
    <source>
        <dbReference type="SAM" id="MobiDB-lite"/>
    </source>
</evidence>
<dbReference type="PANTHER" id="PTHR10773">
    <property type="entry name" value="DNA-DIRECTED RNA POLYMERASES I, II, AND III SUBUNIT RPABC2"/>
    <property type="match status" value="1"/>
</dbReference>
<dbReference type="Proteomes" id="UP001152799">
    <property type="component" value="Chromosome 9"/>
</dbReference>
<reference evidence="2" key="1">
    <citation type="submission" date="2022-01" db="EMBL/GenBank/DDBJ databases">
        <authorList>
            <person name="King R."/>
        </authorList>
    </citation>
    <scope>NUCLEOTIDE SEQUENCE</scope>
</reference>
<dbReference type="EMBL" id="OU892285">
    <property type="protein sequence ID" value="CAG9773276.1"/>
    <property type="molecule type" value="Genomic_DNA"/>
</dbReference>
<feature type="region of interest" description="Disordered" evidence="1">
    <location>
        <begin position="1"/>
        <end position="98"/>
    </location>
</feature>
<name>A0A9N9MX57_9CUCU</name>
<organism evidence="2 3">
    <name type="scientific">Ceutorhynchus assimilis</name>
    <name type="common">cabbage seed weevil</name>
    <dbReference type="NCBI Taxonomy" id="467358"/>
    <lineage>
        <taxon>Eukaryota</taxon>
        <taxon>Metazoa</taxon>
        <taxon>Ecdysozoa</taxon>
        <taxon>Arthropoda</taxon>
        <taxon>Hexapoda</taxon>
        <taxon>Insecta</taxon>
        <taxon>Pterygota</taxon>
        <taxon>Neoptera</taxon>
        <taxon>Endopterygota</taxon>
        <taxon>Coleoptera</taxon>
        <taxon>Polyphaga</taxon>
        <taxon>Cucujiformia</taxon>
        <taxon>Curculionidae</taxon>
        <taxon>Ceutorhynchinae</taxon>
        <taxon>Ceutorhynchus</taxon>
    </lineage>
</organism>
<keyword evidence="3" id="KW-1185">Reference proteome</keyword>
<dbReference type="AlphaFoldDB" id="A0A9N9MX57"/>
<feature type="compositionally biased region" description="Acidic residues" evidence="1">
    <location>
        <begin position="71"/>
        <end position="86"/>
    </location>
</feature>
<evidence type="ECO:0000313" key="2">
    <source>
        <dbReference type="EMBL" id="CAG9773276.1"/>
    </source>
</evidence>
<accession>A0A9N9MX57</accession>
<dbReference type="OrthoDB" id="6774673at2759"/>
<feature type="compositionally biased region" description="Polar residues" evidence="1">
    <location>
        <begin position="8"/>
        <end position="25"/>
    </location>
</feature>
<evidence type="ECO:0000313" key="3">
    <source>
        <dbReference type="Proteomes" id="UP001152799"/>
    </source>
</evidence>
<proteinExistence type="predicted"/>
<gene>
    <name evidence="2" type="ORF">CEUTPL_LOCUS13673</name>
</gene>
<sequence length="653" mass="76726">MSARTKKNLSMCNTKLETQSCSMPKNKSCDTKNVIGEPLTPMTVEDFGQKLNSSLDSEESNTSEENNNGTSEEDNNSTSEEPEEQSDVGRGTKRKLHQKRRLLGEAYLGYRRPKNQKRTFQDTERNARVMGPMCLSNACKRSKKRWCQDLSEIQRQQIFKNFWGKLNSWEQKRVYVLNLVYRKETERKRTTNESSRRSSSLFYKLNIESKYVPVCKKMFLNTLGLKEWTVQNWVKNSAYGTPAPSRSSQPRCKNEDSIQFLITFLDELPKLPSHYCRKDTKKLYLEQTFTSFADLFKLYQEHCKNSQKQALSRNTLMKYVKIKNIGIFSPRKDQCDLCVEYQAGNLDQSVWEKHRNEKQRAQEEKNNDKELAILDECHVICMDLQAVKTCPYLQASSLYFKTKLCCHNYTVFDLKTKDAVCYWFDETDTDLQASTFASLLVDFLKRKYLENNTNQQKPIIIFSDGCTYQNRNAVLANALLALSYQYDVRIIQKFLVKGHTNMECDSVHATIEKKLKNKTISIPNDYHRITAEARANPKPFEVVCPTFEFFYNFNEDLVYESIRPGRKLNEPTVTDIRALKYEKGEIQYKLSFEDNFFIPLPQRPKKAIKKIEEFRKLYTEKLPITQKKYTHLQEIKTKLHKNYWPFYDNLLHK</sequence>
<dbReference type="PANTHER" id="PTHR10773:SF19">
    <property type="match status" value="1"/>
</dbReference>
<protein>
    <submittedName>
        <fullName evidence="2">Uncharacterized protein</fullName>
    </submittedName>
</protein>